<dbReference type="FunFam" id="1.10.490.10:FF:000003">
    <property type="entry name" value="Flavohemoprotein"/>
    <property type="match status" value="1"/>
</dbReference>
<dbReference type="HAMAP" id="MF_01252">
    <property type="entry name" value="Hmp"/>
    <property type="match status" value="1"/>
</dbReference>
<feature type="binding site" evidence="17">
    <location>
        <begin position="204"/>
        <end position="207"/>
    </location>
    <ligand>
        <name>FAD</name>
        <dbReference type="ChEBI" id="CHEBI:57692"/>
    </ligand>
</feature>
<dbReference type="InterPro" id="IPR012292">
    <property type="entry name" value="Globin/Proto"/>
</dbReference>
<comment type="function">
    <text evidence="14 17">Is involved in NO detoxification in an aerobic process, termed nitric oxide dioxygenase (NOD) reaction that utilizes O(2) and NAD(P)H to convert NO to nitrate, which protects the bacterium from various noxious nitrogen compounds. Therefore, plays a central role in the inducible response to nitrosative stress.</text>
</comment>
<comment type="catalytic activity">
    <reaction evidence="16 17">
        <text>2 nitric oxide + NADPH + 2 O2 = 2 nitrate + NADP(+) + H(+)</text>
        <dbReference type="Rhea" id="RHEA:19465"/>
        <dbReference type="ChEBI" id="CHEBI:15378"/>
        <dbReference type="ChEBI" id="CHEBI:15379"/>
        <dbReference type="ChEBI" id="CHEBI:16480"/>
        <dbReference type="ChEBI" id="CHEBI:17632"/>
        <dbReference type="ChEBI" id="CHEBI:57783"/>
        <dbReference type="ChEBI" id="CHEBI:58349"/>
        <dbReference type="EC" id="1.14.12.17"/>
    </reaction>
</comment>
<evidence type="ECO:0000256" key="10">
    <source>
        <dbReference type="ARBA" id="ARBA00022857"/>
    </source>
</evidence>
<dbReference type="GO" id="GO:0019825">
    <property type="term" value="F:oxygen binding"/>
    <property type="evidence" value="ECO:0007669"/>
    <property type="project" value="InterPro"/>
</dbReference>
<dbReference type="SUPFAM" id="SSF46458">
    <property type="entry name" value="Globin-like"/>
    <property type="match status" value="1"/>
</dbReference>
<name>A0AB34CF31_9GAMM</name>
<dbReference type="Gene3D" id="2.40.30.10">
    <property type="entry name" value="Translation factors"/>
    <property type="match status" value="1"/>
</dbReference>
<dbReference type="PRINTS" id="PR00410">
    <property type="entry name" value="PHEHYDRXLASE"/>
</dbReference>
<gene>
    <name evidence="20" type="primary">hmpA</name>
    <name evidence="17" type="synonym">hmp</name>
    <name evidence="20" type="ORF">F3I20_22315</name>
</gene>
<evidence type="ECO:0000256" key="14">
    <source>
        <dbReference type="ARBA" id="ARBA00025094"/>
    </source>
</evidence>
<evidence type="ECO:0000256" key="17">
    <source>
        <dbReference type="HAMAP-Rule" id="MF_01252"/>
    </source>
</evidence>
<dbReference type="GO" id="GO:0046872">
    <property type="term" value="F:metal ion binding"/>
    <property type="evidence" value="ECO:0007669"/>
    <property type="project" value="UniProtKB-KW"/>
</dbReference>
<feature type="site" description="Influences the redox potential of the prosthetic heme and FAD groups" evidence="17">
    <location>
        <position position="84"/>
    </location>
</feature>
<feature type="region of interest" description="Reductase" evidence="17">
    <location>
        <begin position="147"/>
        <end position="394"/>
    </location>
</feature>
<evidence type="ECO:0000256" key="11">
    <source>
        <dbReference type="ARBA" id="ARBA00023002"/>
    </source>
</evidence>
<feature type="active site" description="Charge relay system" evidence="17">
    <location>
        <position position="95"/>
    </location>
</feature>
<evidence type="ECO:0000313" key="20">
    <source>
        <dbReference type="EMBL" id="KAA6118587.1"/>
    </source>
</evidence>
<dbReference type="PANTHER" id="PTHR43396:SF3">
    <property type="entry name" value="FLAVOHEMOPROTEIN"/>
    <property type="match status" value="1"/>
</dbReference>
<feature type="domain" description="Globin" evidence="18">
    <location>
        <begin position="1"/>
        <end position="136"/>
    </location>
</feature>
<dbReference type="GO" id="GO:0071500">
    <property type="term" value="P:cellular response to nitrosative stress"/>
    <property type="evidence" value="ECO:0007669"/>
    <property type="project" value="TreeGrafter"/>
</dbReference>
<evidence type="ECO:0000256" key="13">
    <source>
        <dbReference type="ARBA" id="ARBA00023027"/>
    </source>
</evidence>
<keyword evidence="7 17" id="KW-0285">Flavoprotein</keyword>
<protein>
    <recommendedName>
        <fullName evidence="17">Flavohemoprotein</fullName>
    </recommendedName>
    <alternativeName>
        <fullName evidence="17">Flavohemoglobin</fullName>
    </alternativeName>
    <alternativeName>
        <fullName evidence="17">Hemoglobin-like protein</fullName>
    </alternativeName>
    <alternativeName>
        <fullName evidence="17">Nitric oxide dioxygenase</fullName>
        <shortName evidence="17">NO oxygenase</shortName>
        <shortName evidence="17">NOD</shortName>
        <ecNumber evidence="17">1.14.12.17</ecNumber>
    </alternativeName>
</protein>
<keyword evidence="12 17" id="KW-0408">Iron</keyword>
<dbReference type="GO" id="GO:0008941">
    <property type="term" value="F:nitric oxide dioxygenase NAD(P)H activity"/>
    <property type="evidence" value="ECO:0007669"/>
    <property type="project" value="UniProtKB-UniRule"/>
</dbReference>
<evidence type="ECO:0000256" key="7">
    <source>
        <dbReference type="ARBA" id="ARBA00022630"/>
    </source>
</evidence>
<dbReference type="PROSITE" id="PS01033">
    <property type="entry name" value="GLOBIN"/>
    <property type="match status" value="1"/>
</dbReference>
<dbReference type="GO" id="GO:0005344">
    <property type="term" value="F:oxygen carrier activity"/>
    <property type="evidence" value="ECO:0007669"/>
    <property type="project" value="UniProtKB-UniRule"/>
</dbReference>
<dbReference type="RefSeq" id="WP_150038660.1">
    <property type="nucleotide sequence ID" value="NZ_VWVM01000029.1"/>
</dbReference>
<feature type="binding site" description="proximal binding residue" evidence="17">
    <location>
        <position position="85"/>
    </location>
    <ligand>
        <name>heme b</name>
        <dbReference type="ChEBI" id="CHEBI:60344"/>
    </ligand>
    <ligandPart>
        <name>Fe</name>
        <dbReference type="ChEBI" id="CHEBI:18248"/>
    </ligandPart>
</feature>
<dbReference type="InterPro" id="IPR000971">
    <property type="entry name" value="Globin"/>
</dbReference>
<dbReference type="FunFam" id="3.40.50.80:FF:000010">
    <property type="entry name" value="Flavohemoprotein"/>
    <property type="match status" value="1"/>
</dbReference>
<evidence type="ECO:0000256" key="4">
    <source>
        <dbReference type="ARBA" id="ARBA00022575"/>
    </source>
</evidence>
<evidence type="ECO:0000259" key="19">
    <source>
        <dbReference type="PROSITE" id="PS51384"/>
    </source>
</evidence>
<dbReference type="Gene3D" id="3.40.50.80">
    <property type="entry name" value="Nucleotide-binding domain of ferredoxin-NADP reductase (FNR) module"/>
    <property type="match status" value="1"/>
</dbReference>
<dbReference type="EMBL" id="VWVM01000029">
    <property type="protein sequence ID" value="KAA6118587.1"/>
    <property type="molecule type" value="Genomic_DNA"/>
</dbReference>
<feature type="binding site" evidence="17">
    <location>
        <position position="188"/>
    </location>
    <ligand>
        <name>FAD</name>
        <dbReference type="ChEBI" id="CHEBI:57692"/>
    </ligand>
</feature>
<comment type="cofactor">
    <cofactor evidence="17">
        <name>heme b</name>
        <dbReference type="ChEBI" id="CHEBI:60344"/>
    </cofactor>
    <text evidence="17">Binds 1 heme b (iron(II)-protoporphyrin IX) group per subunit.</text>
</comment>
<evidence type="ECO:0000256" key="6">
    <source>
        <dbReference type="ARBA" id="ARBA00022621"/>
    </source>
</evidence>
<comment type="domain">
    <text evidence="17">Consists of two distinct domains; an N-terminal heme-containing oxygen-binding domain and a C-terminal reductase domain with binding sites for FAD and NAD(P)H.</text>
</comment>
<dbReference type="InterPro" id="IPR023950">
    <property type="entry name" value="Hmp"/>
</dbReference>
<accession>A0AB34CF31</accession>
<comment type="cofactor">
    <cofactor evidence="17">
        <name>FAD</name>
        <dbReference type="ChEBI" id="CHEBI:57692"/>
    </cofactor>
    <text evidence="17">Binds 1 FAD per subunit.</text>
</comment>
<dbReference type="PANTHER" id="PTHR43396">
    <property type="entry name" value="FLAVOHEMOPROTEIN"/>
    <property type="match status" value="1"/>
</dbReference>
<dbReference type="InterPro" id="IPR017938">
    <property type="entry name" value="Riboflavin_synthase-like_b-brl"/>
</dbReference>
<dbReference type="AlphaFoldDB" id="A0AB34CF31"/>
<evidence type="ECO:0000256" key="3">
    <source>
        <dbReference type="ARBA" id="ARBA00022448"/>
    </source>
</evidence>
<dbReference type="Pfam" id="PF00175">
    <property type="entry name" value="NAD_binding_1"/>
    <property type="match status" value="1"/>
</dbReference>
<evidence type="ECO:0000259" key="18">
    <source>
        <dbReference type="PROSITE" id="PS01033"/>
    </source>
</evidence>
<proteinExistence type="inferred from homology"/>
<dbReference type="Pfam" id="PF00042">
    <property type="entry name" value="Globin"/>
    <property type="match status" value="1"/>
</dbReference>
<evidence type="ECO:0000256" key="2">
    <source>
        <dbReference type="ARBA" id="ARBA00008414"/>
    </source>
</evidence>
<feature type="domain" description="FAD-binding FR-type" evidence="19">
    <location>
        <begin position="150"/>
        <end position="255"/>
    </location>
</feature>
<dbReference type="SUPFAM" id="SSF52343">
    <property type="entry name" value="Ferredoxin reductase-like, C-terminal NADP-linked domain"/>
    <property type="match status" value="1"/>
</dbReference>
<comment type="caution">
    <text evidence="20">The sequence shown here is derived from an EMBL/GenBank/DDBJ whole genome shotgun (WGS) entry which is preliminary data.</text>
</comment>
<dbReference type="InterPro" id="IPR009050">
    <property type="entry name" value="Globin-like_sf"/>
</dbReference>
<feature type="site" description="Influences the redox potential of the prosthetic heme and FAD groups" evidence="17">
    <location>
        <position position="386"/>
    </location>
</feature>
<keyword evidence="9 17" id="KW-0274">FAD</keyword>
<keyword evidence="21" id="KW-1185">Reference proteome</keyword>
<dbReference type="InterPro" id="IPR039261">
    <property type="entry name" value="FNR_nucleotide-bd"/>
</dbReference>
<evidence type="ECO:0000256" key="9">
    <source>
        <dbReference type="ARBA" id="ARBA00022827"/>
    </source>
</evidence>
<organism evidence="20 21">
    <name type="scientific">Candidatus Pantoea gossypiicola</name>
    <dbReference type="NCBI Taxonomy" id="2608008"/>
    <lineage>
        <taxon>Bacteria</taxon>
        <taxon>Pseudomonadati</taxon>
        <taxon>Pseudomonadota</taxon>
        <taxon>Gammaproteobacteria</taxon>
        <taxon>Enterobacterales</taxon>
        <taxon>Erwiniaceae</taxon>
        <taxon>Pantoea</taxon>
    </lineage>
</organism>
<sequence length="394" mass="43255">MLDAHTIATVKSTLPAIATCGPKLTAHFYDRMLSHHPELKNVFNMNNQRNGDQREALFNAICAYGANLENLAVLLPAVEKIAQKHTSLNIQPAQYAIVGENLLATLKELLDPGEEALAAWGRAYGVLADIFINREEEIYQATEQQTGGWRGTRAFRISAIAQQSELIKSFTFTPVDGGPIAAFKPGQYLTVYLQPASFEHHQIRQYSLTHLSNGKDYRIAVKREAQGTVSGWLHQNGKVGDELMLAAPHGDFFLEVDPATPVALISAGVGQTPMLAMLHVLAASQHGAPVSWLHAAENGKQHAFSAEVRATGAQLADFVSHVWYREPEAEDAGRYDTQGLMDITVLSARLTSPDTHFYLCGPLPFMQHVVAQLRDAAVADTRIHYELFGPHKGM</sequence>
<keyword evidence="13 17" id="KW-0520">NAD</keyword>
<dbReference type="Gene3D" id="1.10.490.10">
    <property type="entry name" value="Globins"/>
    <property type="match status" value="1"/>
</dbReference>
<dbReference type="SUPFAM" id="SSF63380">
    <property type="entry name" value="Riboflavin synthase domain-like"/>
    <property type="match status" value="1"/>
</dbReference>
<keyword evidence="3 17" id="KW-0813">Transport</keyword>
<evidence type="ECO:0000256" key="12">
    <source>
        <dbReference type="ARBA" id="ARBA00023004"/>
    </source>
</evidence>
<dbReference type="EC" id="1.14.12.17" evidence="17"/>
<comment type="similarity">
    <text evidence="2 17">Belongs to the globin family. Two-domain flavohemoproteins subfamily.</text>
</comment>
<dbReference type="GO" id="GO:0071949">
    <property type="term" value="F:FAD binding"/>
    <property type="evidence" value="ECO:0007669"/>
    <property type="project" value="InterPro"/>
</dbReference>
<feature type="site" description="Involved in heme-bound ligand stabilization and O-O bond activation" evidence="17">
    <location>
        <position position="29"/>
    </location>
</feature>
<dbReference type="Proteomes" id="UP000324255">
    <property type="component" value="Unassembled WGS sequence"/>
</dbReference>
<keyword evidence="8 17" id="KW-0479">Metal-binding</keyword>
<evidence type="ECO:0000256" key="16">
    <source>
        <dbReference type="ARBA" id="ARBA00049433"/>
    </source>
</evidence>
<keyword evidence="5 17" id="KW-0349">Heme</keyword>
<dbReference type="GO" id="GO:0020037">
    <property type="term" value="F:heme binding"/>
    <property type="evidence" value="ECO:0007669"/>
    <property type="project" value="InterPro"/>
</dbReference>
<evidence type="ECO:0000256" key="1">
    <source>
        <dbReference type="ARBA" id="ARBA00006401"/>
    </source>
</evidence>
<keyword evidence="10 17" id="KW-0521">NADP</keyword>
<feature type="active site" description="Charge relay system" evidence="17">
    <location>
        <position position="135"/>
    </location>
</feature>
<feature type="binding site" evidence="17">
    <location>
        <begin position="268"/>
        <end position="273"/>
    </location>
    <ligand>
        <name>NADP(+)</name>
        <dbReference type="ChEBI" id="CHEBI:58349"/>
    </ligand>
</feature>
<evidence type="ECO:0000256" key="5">
    <source>
        <dbReference type="ARBA" id="ARBA00022617"/>
    </source>
</evidence>
<dbReference type="InterPro" id="IPR001433">
    <property type="entry name" value="OxRdtase_FAD/NAD-bd"/>
</dbReference>
<feature type="binding site" evidence="17">
    <location>
        <begin position="387"/>
        <end position="390"/>
    </location>
    <ligand>
        <name>FAD</name>
        <dbReference type="ChEBI" id="CHEBI:57692"/>
    </ligand>
</feature>
<dbReference type="NCBIfam" id="NF009805">
    <property type="entry name" value="PRK13289.1"/>
    <property type="match status" value="1"/>
</dbReference>
<evidence type="ECO:0000256" key="8">
    <source>
        <dbReference type="ARBA" id="ARBA00022723"/>
    </source>
</evidence>
<dbReference type="GO" id="GO:0009636">
    <property type="term" value="P:response to toxic substance"/>
    <property type="evidence" value="ECO:0007669"/>
    <property type="project" value="UniProtKB-KW"/>
</dbReference>
<keyword evidence="11 17" id="KW-0560">Oxidoreductase</keyword>
<keyword evidence="4 17" id="KW-0216">Detoxification</keyword>
<comment type="similarity">
    <text evidence="1 17">In the C-terminal section; belongs to the flavoprotein pyridine nucleotide cytochrome reductase family.</text>
</comment>
<dbReference type="CDD" id="cd06184">
    <property type="entry name" value="flavohem_like_fad_nad_binding"/>
    <property type="match status" value="1"/>
</dbReference>
<dbReference type="CDD" id="cd14776">
    <property type="entry name" value="HmpEc-globin-like"/>
    <property type="match status" value="1"/>
</dbReference>
<keyword evidence="6 17" id="KW-0561">Oxygen transport</keyword>
<dbReference type="InterPro" id="IPR017927">
    <property type="entry name" value="FAD-bd_FR_type"/>
</dbReference>
<evidence type="ECO:0000256" key="15">
    <source>
        <dbReference type="ARBA" id="ARBA00048649"/>
    </source>
</evidence>
<dbReference type="PROSITE" id="PS51384">
    <property type="entry name" value="FAD_FR"/>
    <property type="match status" value="1"/>
</dbReference>
<dbReference type="GO" id="GO:0046210">
    <property type="term" value="P:nitric oxide catabolic process"/>
    <property type="evidence" value="ECO:0007669"/>
    <property type="project" value="TreeGrafter"/>
</dbReference>
<comment type="catalytic activity">
    <reaction evidence="15 17">
        <text>2 nitric oxide + NADH + 2 O2 = 2 nitrate + NAD(+) + H(+)</text>
        <dbReference type="Rhea" id="RHEA:19469"/>
        <dbReference type="ChEBI" id="CHEBI:15378"/>
        <dbReference type="ChEBI" id="CHEBI:15379"/>
        <dbReference type="ChEBI" id="CHEBI:16480"/>
        <dbReference type="ChEBI" id="CHEBI:17632"/>
        <dbReference type="ChEBI" id="CHEBI:57540"/>
        <dbReference type="ChEBI" id="CHEBI:57945"/>
        <dbReference type="EC" id="1.14.12.17"/>
    </reaction>
</comment>
<reference evidence="20 21" key="1">
    <citation type="submission" date="2019-09" db="EMBL/GenBank/DDBJ databases">
        <title>Genomic diversity of phyloplane-associated Pantoea species in Pakistan cotton crop.</title>
        <authorList>
            <person name="Tufail M.R."/>
            <person name="Cook D.R."/>
        </authorList>
    </citation>
    <scope>NUCLEOTIDE SEQUENCE [LARGE SCALE GENOMIC DNA]</scope>
    <source>
        <strain evidence="20 21">B_8</strain>
    </source>
</reference>
<evidence type="ECO:0000313" key="21">
    <source>
        <dbReference type="Proteomes" id="UP000324255"/>
    </source>
</evidence>
<dbReference type="FunFam" id="2.40.30.10:FF:000034">
    <property type="entry name" value="Flavohemoprotein"/>
    <property type="match status" value="1"/>
</dbReference>